<keyword evidence="3" id="KW-1185">Reference proteome</keyword>
<dbReference type="HOGENOM" id="CLU_3394838_0_0_9"/>
<feature type="compositionally biased region" description="Basic residues" evidence="1">
    <location>
        <begin position="21"/>
        <end position="31"/>
    </location>
</feature>
<dbReference type="AlphaFoldDB" id="G7WA30"/>
<reference evidence="2 3" key="2">
    <citation type="journal article" date="2012" name="J. Bacteriol.">
        <title>Complete genome sequences of Desulfosporosinus orientis DSM765T, Desulfosporosinus youngiae DSM17734T, Desulfosporosinus meridiei DSM13257T, and Desulfosporosinus acidiphilus DSM22704T.</title>
        <authorList>
            <person name="Pester M."/>
            <person name="Brambilla E."/>
            <person name="Alazard D."/>
            <person name="Rattei T."/>
            <person name="Weinmaier T."/>
            <person name="Han J."/>
            <person name="Lucas S."/>
            <person name="Lapidus A."/>
            <person name="Cheng J.F."/>
            <person name="Goodwin L."/>
            <person name="Pitluck S."/>
            <person name="Peters L."/>
            <person name="Ovchinnikova G."/>
            <person name="Teshima H."/>
            <person name="Detter J.C."/>
            <person name="Han C.S."/>
            <person name="Tapia R."/>
            <person name="Land M.L."/>
            <person name="Hauser L."/>
            <person name="Kyrpides N.C."/>
            <person name="Ivanova N.N."/>
            <person name="Pagani I."/>
            <person name="Huntmann M."/>
            <person name="Wei C.L."/>
            <person name="Davenport K.W."/>
            <person name="Daligault H."/>
            <person name="Chain P.S."/>
            <person name="Chen A."/>
            <person name="Mavromatis K."/>
            <person name="Markowitz V."/>
            <person name="Szeto E."/>
            <person name="Mikhailova N."/>
            <person name="Pati A."/>
            <person name="Wagner M."/>
            <person name="Woyke T."/>
            <person name="Ollivier B."/>
            <person name="Klenk H.P."/>
            <person name="Spring S."/>
            <person name="Loy A."/>
        </authorList>
    </citation>
    <scope>NUCLEOTIDE SEQUENCE [LARGE SCALE GENOMIC DNA]</scope>
    <source>
        <strain evidence="3">ATCC 19365 / DSM 765 / NCIMB 8382 / VKM B-1628</strain>
    </source>
</reference>
<evidence type="ECO:0000313" key="2">
    <source>
        <dbReference type="EMBL" id="AET66026.1"/>
    </source>
</evidence>
<name>G7WA30_DESOD</name>
<sequence>MSNKTTDKAKTGKPDRGKNSPFKKKTPQSQA</sequence>
<dbReference type="EMBL" id="CP003108">
    <property type="protein sequence ID" value="AET66026.1"/>
    <property type="molecule type" value="Genomic_DNA"/>
</dbReference>
<evidence type="ECO:0000256" key="1">
    <source>
        <dbReference type="SAM" id="MobiDB-lite"/>
    </source>
</evidence>
<feature type="compositionally biased region" description="Basic and acidic residues" evidence="1">
    <location>
        <begin position="1"/>
        <end position="18"/>
    </location>
</feature>
<proteinExistence type="predicted"/>
<protein>
    <submittedName>
        <fullName evidence="2">Uncharacterized protein</fullName>
    </submittedName>
</protein>
<accession>G7WA30</accession>
<reference evidence="3" key="1">
    <citation type="submission" date="2011-11" db="EMBL/GenBank/DDBJ databases">
        <title>Complete sequence of Desulfosporosinus orientis DSM 765.</title>
        <authorList>
            <person name="Lucas S."/>
            <person name="Han J."/>
            <person name="Lapidus A."/>
            <person name="Cheng J.-F."/>
            <person name="Goodwin L."/>
            <person name="Pitluck S."/>
            <person name="Peters L."/>
            <person name="Ovchinnikova G."/>
            <person name="Teshima H."/>
            <person name="Detter J.C."/>
            <person name="Han C."/>
            <person name="Tapia R."/>
            <person name="Land M."/>
            <person name="Hauser L."/>
            <person name="Kyrpides N."/>
            <person name="Ivanova N."/>
            <person name="Pagani I."/>
            <person name="Pester M."/>
            <person name="Spring S."/>
            <person name="Ollivier B."/>
            <person name="Rattei T."/>
            <person name="Klenk H.-P."/>
            <person name="Wagner M."/>
            <person name="Loy A."/>
            <person name="Woyke T."/>
        </authorList>
    </citation>
    <scope>NUCLEOTIDE SEQUENCE [LARGE SCALE GENOMIC DNA]</scope>
    <source>
        <strain evidence="3">ATCC 19365 / DSM 765 / NCIMB 8382 / VKM B-1628</strain>
    </source>
</reference>
<gene>
    <name evidence="2" type="ordered locus">Desor_0312</name>
</gene>
<dbReference type="KEGG" id="dor:Desor_0312"/>
<feature type="region of interest" description="Disordered" evidence="1">
    <location>
        <begin position="1"/>
        <end position="31"/>
    </location>
</feature>
<dbReference type="STRING" id="768706.Desor_0312"/>
<dbReference type="Proteomes" id="UP000006346">
    <property type="component" value="Chromosome"/>
</dbReference>
<evidence type="ECO:0000313" key="3">
    <source>
        <dbReference type="Proteomes" id="UP000006346"/>
    </source>
</evidence>
<organism evidence="2 3">
    <name type="scientific">Desulfosporosinus orientis (strain ATCC 19365 / DSM 765 / NCIMB 8382 / VKM B-1628 / Singapore I)</name>
    <name type="common">Desulfotomaculum orientis</name>
    <dbReference type="NCBI Taxonomy" id="768706"/>
    <lineage>
        <taxon>Bacteria</taxon>
        <taxon>Bacillati</taxon>
        <taxon>Bacillota</taxon>
        <taxon>Clostridia</taxon>
        <taxon>Eubacteriales</taxon>
        <taxon>Desulfitobacteriaceae</taxon>
        <taxon>Desulfosporosinus</taxon>
    </lineage>
</organism>